<dbReference type="GO" id="GO:0005524">
    <property type="term" value="F:ATP binding"/>
    <property type="evidence" value="ECO:0007669"/>
    <property type="project" value="InterPro"/>
</dbReference>
<dbReference type="PROSITE" id="PS50011">
    <property type="entry name" value="PROTEIN_KINASE_DOM"/>
    <property type="match status" value="1"/>
</dbReference>
<evidence type="ECO:0000256" key="1">
    <source>
        <dbReference type="ARBA" id="ARBA00012513"/>
    </source>
</evidence>
<dbReference type="Pfam" id="PF00069">
    <property type="entry name" value="Pkinase"/>
    <property type="match status" value="1"/>
</dbReference>
<feature type="compositionally biased region" description="Polar residues" evidence="2">
    <location>
        <begin position="271"/>
        <end position="282"/>
    </location>
</feature>
<sequence length="312" mass="35643">MEEENILRSLKGCKYVPKILNSGRHEDKVNFIVMDLLGENLSALRRRATNQTFSLLTTLMLGMQMLRAIKEVHDAGYLHRDIKPGNFVLGTERTNNPRTVILIDFGLAKKHLEDDGSVKPKRNSARWVGSRRYMSLNTHLRKEQARRDDLWSLLYVLLEFLQGTLPWAHFRGGDNLDKVRDMKMQYNNEKLVRGLPEEFMKFMNHLKTLKYETRPDYDLLHGLLKTLFERNGGSNTTPFDWESAEQVSQNNLAMDSLDEVSGSEKKHSASGDISGSENSSASAPKEKTDKAKPSPSTSEVEKNTKTRRCTIL</sequence>
<dbReference type="PROSITE" id="PS00108">
    <property type="entry name" value="PROTEIN_KINASE_ST"/>
    <property type="match status" value="1"/>
</dbReference>
<proteinExistence type="predicted"/>
<dbReference type="EMBL" id="GIBP01004049">
    <property type="protein sequence ID" value="NDV33018.1"/>
    <property type="molecule type" value="Transcribed_RNA"/>
</dbReference>
<dbReference type="InterPro" id="IPR000719">
    <property type="entry name" value="Prot_kinase_dom"/>
</dbReference>
<dbReference type="InterPro" id="IPR050235">
    <property type="entry name" value="CK1_Ser-Thr_kinase"/>
</dbReference>
<evidence type="ECO:0000259" key="3">
    <source>
        <dbReference type="PROSITE" id="PS50011"/>
    </source>
</evidence>
<dbReference type="AlphaFoldDB" id="A0A6B2L871"/>
<dbReference type="SUPFAM" id="SSF56112">
    <property type="entry name" value="Protein kinase-like (PK-like)"/>
    <property type="match status" value="1"/>
</dbReference>
<protein>
    <recommendedName>
        <fullName evidence="1">non-specific serine/threonine protein kinase</fullName>
        <ecNumber evidence="1">2.7.11.1</ecNumber>
    </recommendedName>
</protein>
<dbReference type="EC" id="2.7.11.1" evidence="1"/>
<feature type="region of interest" description="Disordered" evidence="2">
    <location>
        <begin position="258"/>
        <end position="312"/>
    </location>
</feature>
<dbReference type="PANTHER" id="PTHR11909">
    <property type="entry name" value="CASEIN KINASE-RELATED"/>
    <property type="match status" value="1"/>
</dbReference>
<feature type="domain" description="Protein kinase" evidence="3">
    <location>
        <begin position="1"/>
        <end position="224"/>
    </location>
</feature>
<dbReference type="Gene3D" id="1.10.510.10">
    <property type="entry name" value="Transferase(Phosphotransferase) domain 1"/>
    <property type="match status" value="1"/>
</dbReference>
<evidence type="ECO:0000256" key="2">
    <source>
        <dbReference type="SAM" id="MobiDB-lite"/>
    </source>
</evidence>
<accession>A0A6B2L871</accession>
<dbReference type="InterPro" id="IPR011009">
    <property type="entry name" value="Kinase-like_dom_sf"/>
</dbReference>
<name>A0A6B2L871_9EUKA</name>
<dbReference type="InterPro" id="IPR008271">
    <property type="entry name" value="Ser/Thr_kinase_AS"/>
</dbReference>
<evidence type="ECO:0000313" key="4">
    <source>
        <dbReference type="EMBL" id="NDV33018.1"/>
    </source>
</evidence>
<organism evidence="4">
    <name type="scientific">Arcella intermedia</name>
    <dbReference type="NCBI Taxonomy" id="1963864"/>
    <lineage>
        <taxon>Eukaryota</taxon>
        <taxon>Amoebozoa</taxon>
        <taxon>Tubulinea</taxon>
        <taxon>Elardia</taxon>
        <taxon>Arcellinida</taxon>
        <taxon>Sphaerothecina</taxon>
        <taxon>Arcellidae</taxon>
        <taxon>Arcella</taxon>
    </lineage>
</organism>
<dbReference type="SMART" id="SM00220">
    <property type="entry name" value="S_TKc"/>
    <property type="match status" value="1"/>
</dbReference>
<reference evidence="4" key="1">
    <citation type="journal article" date="2020" name="J. Eukaryot. Microbiol.">
        <title>De novo Sequencing, Assembly and Annotation of the Transcriptome for the Free-Living Testate Amoeba Arcella intermedia.</title>
        <authorList>
            <person name="Ribeiro G.M."/>
            <person name="Porfirio-Sousa A.L."/>
            <person name="Maurer-Alcala X.X."/>
            <person name="Katz L.A."/>
            <person name="Lahr D.J.G."/>
        </authorList>
    </citation>
    <scope>NUCLEOTIDE SEQUENCE</scope>
</reference>
<dbReference type="GO" id="GO:0004674">
    <property type="term" value="F:protein serine/threonine kinase activity"/>
    <property type="evidence" value="ECO:0007669"/>
    <property type="project" value="UniProtKB-EC"/>
</dbReference>